<dbReference type="GO" id="GO:0033554">
    <property type="term" value="P:cellular response to stress"/>
    <property type="evidence" value="ECO:0007669"/>
    <property type="project" value="UniProtKB-ARBA"/>
</dbReference>
<feature type="region of interest" description="Disordered" evidence="7">
    <location>
        <begin position="73"/>
        <end position="501"/>
    </location>
</feature>
<reference evidence="9 10" key="1">
    <citation type="submission" date="2013-03" db="EMBL/GenBank/DDBJ databases">
        <title>The Genome Sequence of Phialophora europaea CBS 101466.</title>
        <authorList>
            <consortium name="The Broad Institute Genomics Platform"/>
            <person name="Cuomo C."/>
            <person name="de Hoog S."/>
            <person name="Gorbushina A."/>
            <person name="Walker B."/>
            <person name="Young S.K."/>
            <person name="Zeng Q."/>
            <person name="Gargeya S."/>
            <person name="Fitzgerald M."/>
            <person name="Haas B."/>
            <person name="Abouelleil A."/>
            <person name="Allen A.W."/>
            <person name="Alvarado L."/>
            <person name="Arachchi H.M."/>
            <person name="Berlin A.M."/>
            <person name="Chapman S.B."/>
            <person name="Gainer-Dewar J."/>
            <person name="Goldberg J."/>
            <person name="Griggs A."/>
            <person name="Gujja S."/>
            <person name="Hansen M."/>
            <person name="Howarth C."/>
            <person name="Imamovic A."/>
            <person name="Ireland A."/>
            <person name="Larimer J."/>
            <person name="McCowan C."/>
            <person name="Murphy C."/>
            <person name="Pearson M."/>
            <person name="Poon T.W."/>
            <person name="Priest M."/>
            <person name="Roberts A."/>
            <person name="Saif S."/>
            <person name="Shea T."/>
            <person name="Sisk P."/>
            <person name="Sykes S."/>
            <person name="Wortman J."/>
            <person name="Nusbaum C."/>
            <person name="Birren B."/>
        </authorList>
    </citation>
    <scope>NUCLEOTIDE SEQUENCE [LARGE SCALE GENOMIC DNA]</scope>
    <source>
        <strain evidence="9 10">CBS 101466</strain>
    </source>
</reference>
<keyword evidence="3" id="KW-0238">DNA-binding</keyword>
<feature type="compositionally biased region" description="Low complexity" evidence="7">
    <location>
        <begin position="396"/>
        <end position="423"/>
    </location>
</feature>
<evidence type="ECO:0000256" key="7">
    <source>
        <dbReference type="SAM" id="MobiDB-lite"/>
    </source>
</evidence>
<dbReference type="GO" id="GO:0045944">
    <property type="term" value="P:positive regulation of transcription by RNA polymerase II"/>
    <property type="evidence" value="ECO:0007669"/>
    <property type="project" value="InterPro"/>
</dbReference>
<feature type="compositionally biased region" description="Polar residues" evidence="7">
    <location>
        <begin position="386"/>
        <end position="395"/>
    </location>
</feature>
<proteinExistence type="inferred from homology"/>
<dbReference type="EMBL" id="KB822724">
    <property type="protein sequence ID" value="ETN36956.1"/>
    <property type="molecule type" value="Genomic_DNA"/>
</dbReference>
<evidence type="ECO:0000259" key="8">
    <source>
        <dbReference type="PROSITE" id="PS50066"/>
    </source>
</evidence>
<keyword evidence="4" id="KW-0804">Transcription</keyword>
<dbReference type="PRINTS" id="PR00404">
    <property type="entry name" value="MADSDOMAIN"/>
</dbReference>
<feature type="compositionally biased region" description="Pro residues" evidence="7">
    <location>
        <begin position="257"/>
        <end position="277"/>
    </location>
</feature>
<sequence>MGRRKIEIRAIKDDRNRSVTFLKRKGGLFKKAHELSVLCSVDVAVIIFGHNKKLYEFSSGDIHETLRRYTYYGQPHEHKGPADFKNKGGDDDDDEDEEEPDQQVKEDSLPPQHPGMMPPHLQHHNSFQHIRPPHQASASPPMQNGMFPRHSTPQPQMESRPGSRNTIRRTSSNLVPMQHPHPTPPPPQNGFAYVPNPPIYNPQMQPHPSPQPQYQQYPQHPQPPAQYLHPQQQPQPQQHPPPQRPSSAPRHGSLGPPQQPPPQRQSPQPEFKPPQNTPPQIKHLSSKSRSIFTPIDEGGSVLAQHFFGAPDPPRPGPSSHLKRETSPNPRNELAPPPRSITAQPRLAQPVPQPPRPSSVSNDFPPPQRSNTSGSRSGASRPKLNLTIPSEASDNEASGGADAPSASAAHPRSANPAGNSNSSSERGENRHIVLPPPSPSASAVLSAGAVGPGNPFARPPPPTSSQNKDAYDTNRDRGGEVGGRAGATGRQQAGDGIDTPISALPSRYMSNELLPSPSNFFSEWGDWSRGGGGTGMSAVLPSPMGGGLGFGMTPSDERGGAAAKWGGVPEKRKGEDEGAVGDEKRVKT</sequence>
<evidence type="ECO:0000256" key="1">
    <source>
        <dbReference type="ARBA" id="ARBA00004123"/>
    </source>
</evidence>
<dbReference type="eggNOG" id="KOG0014">
    <property type="taxonomic scope" value="Eukaryota"/>
</dbReference>
<keyword evidence="10" id="KW-1185">Reference proteome</keyword>
<evidence type="ECO:0000313" key="10">
    <source>
        <dbReference type="Proteomes" id="UP000030752"/>
    </source>
</evidence>
<dbReference type="GO" id="GO:0000978">
    <property type="term" value="F:RNA polymerase II cis-regulatory region sequence-specific DNA binding"/>
    <property type="evidence" value="ECO:0007669"/>
    <property type="project" value="TreeGrafter"/>
</dbReference>
<name>W2RKG6_CYPE1</name>
<dbReference type="GO" id="GO:0046983">
    <property type="term" value="F:protein dimerization activity"/>
    <property type="evidence" value="ECO:0007669"/>
    <property type="project" value="InterPro"/>
</dbReference>
<dbReference type="GO" id="GO:0000981">
    <property type="term" value="F:DNA-binding transcription factor activity, RNA polymerase II-specific"/>
    <property type="evidence" value="ECO:0007669"/>
    <property type="project" value="TreeGrafter"/>
</dbReference>
<feature type="compositionally biased region" description="Pro residues" evidence="7">
    <location>
        <begin position="179"/>
        <end position="188"/>
    </location>
</feature>
<evidence type="ECO:0000256" key="5">
    <source>
        <dbReference type="ARBA" id="ARBA00023242"/>
    </source>
</evidence>
<dbReference type="InParanoid" id="W2RKG6"/>
<dbReference type="PANTHER" id="PTHR11945:SF534">
    <property type="entry name" value="MYOCYTE-SPECIFIC ENHANCER FACTOR 2"/>
    <property type="match status" value="1"/>
</dbReference>
<dbReference type="InterPro" id="IPR033896">
    <property type="entry name" value="MEF2-like_N"/>
</dbReference>
<feature type="compositionally biased region" description="Basic and acidic residues" evidence="7">
    <location>
        <begin position="568"/>
        <end position="587"/>
    </location>
</feature>
<feature type="compositionally biased region" description="Pro residues" evidence="7">
    <location>
        <begin position="195"/>
        <end position="211"/>
    </location>
</feature>
<dbReference type="HOGENOM" id="CLU_024080_1_0_1"/>
<comment type="subcellular location">
    <subcellularLocation>
        <location evidence="1">Nucleus</location>
    </subcellularLocation>
</comment>
<dbReference type="RefSeq" id="XP_008720488.1">
    <property type="nucleotide sequence ID" value="XM_008722266.1"/>
</dbReference>
<dbReference type="PROSITE" id="PS50066">
    <property type="entry name" value="MADS_BOX_2"/>
    <property type="match status" value="1"/>
</dbReference>
<evidence type="ECO:0000313" key="9">
    <source>
        <dbReference type="EMBL" id="ETN36956.1"/>
    </source>
</evidence>
<dbReference type="AlphaFoldDB" id="W2RKG6"/>
<feature type="compositionally biased region" description="Basic and acidic residues" evidence="7">
    <location>
        <begin position="75"/>
        <end position="89"/>
    </location>
</feature>
<keyword evidence="5" id="KW-0539">Nucleus</keyword>
<feature type="region of interest" description="Disordered" evidence="7">
    <location>
        <begin position="546"/>
        <end position="587"/>
    </location>
</feature>
<dbReference type="PANTHER" id="PTHR11945">
    <property type="entry name" value="MADS BOX PROTEIN"/>
    <property type="match status" value="1"/>
</dbReference>
<organism evidence="9 10">
    <name type="scientific">Cyphellophora europaea (strain CBS 101466)</name>
    <name type="common">Phialophora europaea</name>
    <dbReference type="NCBI Taxonomy" id="1220924"/>
    <lineage>
        <taxon>Eukaryota</taxon>
        <taxon>Fungi</taxon>
        <taxon>Dikarya</taxon>
        <taxon>Ascomycota</taxon>
        <taxon>Pezizomycotina</taxon>
        <taxon>Eurotiomycetes</taxon>
        <taxon>Chaetothyriomycetidae</taxon>
        <taxon>Chaetothyriales</taxon>
        <taxon>Cyphellophoraceae</taxon>
        <taxon>Cyphellophora</taxon>
    </lineage>
</organism>
<dbReference type="FunFam" id="3.40.1810.10:FF:000013">
    <property type="entry name" value="Transcription factor, MADS-box"/>
    <property type="match status" value="1"/>
</dbReference>
<dbReference type="Pfam" id="PF00319">
    <property type="entry name" value="SRF-TF"/>
    <property type="match status" value="1"/>
</dbReference>
<dbReference type="VEuPathDB" id="FungiDB:HMPREF1541_07944"/>
<dbReference type="GO" id="GO:0005634">
    <property type="term" value="C:nucleus"/>
    <property type="evidence" value="ECO:0007669"/>
    <property type="project" value="UniProtKB-SubCell"/>
</dbReference>
<keyword evidence="2" id="KW-0805">Transcription regulation</keyword>
<dbReference type="Gene3D" id="3.40.1810.10">
    <property type="entry name" value="Transcription factor, MADS-box"/>
    <property type="match status" value="1"/>
</dbReference>
<dbReference type="SMART" id="SM00432">
    <property type="entry name" value="MADS"/>
    <property type="match status" value="1"/>
</dbReference>
<feature type="domain" description="MADS-box" evidence="8">
    <location>
        <begin position="1"/>
        <end position="61"/>
    </location>
</feature>
<evidence type="ECO:0000256" key="3">
    <source>
        <dbReference type="ARBA" id="ARBA00023125"/>
    </source>
</evidence>
<dbReference type="GeneID" id="19975283"/>
<dbReference type="InterPro" id="IPR036879">
    <property type="entry name" value="TF_MADSbox_sf"/>
</dbReference>
<comment type="similarity">
    <text evidence="6">Belongs to the MEF2 family.</text>
</comment>
<feature type="compositionally biased region" description="Basic and acidic residues" evidence="7">
    <location>
        <begin position="468"/>
        <end position="478"/>
    </location>
</feature>
<gene>
    <name evidence="9" type="ORF">HMPREF1541_07944</name>
</gene>
<feature type="compositionally biased region" description="Low complexity" evidence="7">
    <location>
        <begin position="486"/>
        <end position="495"/>
    </location>
</feature>
<evidence type="ECO:0000256" key="4">
    <source>
        <dbReference type="ARBA" id="ARBA00023163"/>
    </source>
</evidence>
<feature type="compositionally biased region" description="Low complexity" evidence="7">
    <location>
        <begin position="439"/>
        <end position="455"/>
    </location>
</feature>
<evidence type="ECO:0000256" key="6">
    <source>
        <dbReference type="ARBA" id="ARBA00025805"/>
    </source>
</evidence>
<dbReference type="PROSITE" id="PS00350">
    <property type="entry name" value="MADS_BOX_1"/>
    <property type="match status" value="1"/>
</dbReference>
<dbReference type="Proteomes" id="UP000030752">
    <property type="component" value="Unassembled WGS sequence"/>
</dbReference>
<dbReference type="InterPro" id="IPR002100">
    <property type="entry name" value="TF_MADSbox"/>
</dbReference>
<dbReference type="OrthoDB" id="1898716at2759"/>
<feature type="compositionally biased region" description="Polar residues" evidence="7">
    <location>
        <begin position="151"/>
        <end position="175"/>
    </location>
</feature>
<dbReference type="GO" id="GO:0008301">
    <property type="term" value="F:DNA binding, bending"/>
    <property type="evidence" value="ECO:0007669"/>
    <property type="project" value="UniProtKB-ARBA"/>
</dbReference>
<feature type="compositionally biased region" description="Acidic residues" evidence="7">
    <location>
        <begin position="90"/>
        <end position="101"/>
    </location>
</feature>
<dbReference type="STRING" id="1220924.W2RKG6"/>
<feature type="compositionally biased region" description="Low complexity" evidence="7">
    <location>
        <begin position="212"/>
        <end position="236"/>
    </location>
</feature>
<evidence type="ECO:0000256" key="2">
    <source>
        <dbReference type="ARBA" id="ARBA00023015"/>
    </source>
</evidence>
<dbReference type="CDD" id="cd00265">
    <property type="entry name" value="MADS_MEF2_like"/>
    <property type="match status" value="1"/>
</dbReference>
<accession>W2RKG6</accession>
<feature type="compositionally biased region" description="Polar residues" evidence="7">
    <location>
        <begin position="368"/>
        <end position="377"/>
    </location>
</feature>
<dbReference type="SUPFAM" id="SSF55455">
    <property type="entry name" value="SRF-like"/>
    <property type="match status" value="1"/>
</dbReference>
<protein>
    <recommendedName>
        <fullName evidence="8">MADS-box domain-containing protein</fullName>
    </recommendedName>
</protein>